<feature type="signal peptide" evidence="1">
    <location>
        <begin position="1"/>
        <end position="23"/>
    </location>
</feature>
<evidence type="ECO:0000313" key="2">
    <source>
        <dbReference type="EMBL" id="SFU15503.1"/>
    </source>
</evidence>
<dbReference type="AlphaFoldDB" id="A0A1I7DV25"/>
<gene>
    <name evidence="2" type="ORF">SAMN05444141_11139</name>
</gene>
<dbReference type="RefSeq" id="WP_083417486.1">
    <property type="nucleotide sequence ID" value="NZ_FPBD01000011.1"/>
</dbReference>
<evidence type="ECO:0000313" key="3">
    <source>
        <dbReference type="Proteomes" id="UP000183371"/>
    </source>
</evidence>
<organism evidence="2 3">
    <name type="scientific">Pseudovibrio denitrificans</name>
    <dbReference type="NCBI Taxonomy" id="258256"/>
    <lineage>
        <taxon>Bacteria</taxon>
        <taxon>Pseudomonadati</taxon>
        <taxon>Pseudomonadota</taxon>
        <taxon>Alphaproteobacteria</taxon>
        <taxon>Hyphomicrobiales</taxon>
        <taxon>Stappiaceae</taxon>
        <taxon>Pseudovibrio</taxon>
    </lineage>
</organism>
<feature type="chain" id="PRO_5010267970" evidence="1">
    <location>
        <begin position="24"/>
        <end position="269"/>
    </location>
</feature>
<dbReference type="Proteomes" id="UP000183371">
    <property type="component" value="Unassembled WGS sequence"/>
</dbReference>
<keyword evidence="1" id="KW-0732">Signal</keyword>
<protein>
    <submittedName>
        <fullName evidence="2">Uncharacterized protein</fullName>
    </submittedName>
</protein>
<sequence length="269" mass="30111">MKKSALLALVAVMSYIGPSSVTAQNAAHYDHLSALDAYEQSYFINPSYFLGEGNYKAAFLIPKPALVIKTCIVQGNTPLSCFNEMRAQIEDYNTLERDFRDQLVNFYPTDHTRINPFVCAQHDAENPSKDCHFMLEEFLYGTWMPLHADFQSLERSGVCHWSYLTDEATFAYELKKAMEPLFNDGGYTKLTGSVNGSSIASISGTLARVSYAFEDLQGSFASKGFIISDTGVYTGDDYKEDRNCQVNWLCALAKELDANASCSFIRQNE</sequence>
<name>A0A1I7DV25_9HYPH</name>
<proteinExistence type="predicted"/>
<evidence type="ECO:0000256" key="1">
    <source>
        <dbReference type="SAM" id="SignalP"/>
    </source>
</evidence>
<reference evidence="3" key="1">
    <citation type="submission" date="2016-10" db="EMBL/GenBank/DDBJ databases">
        <authorList>
            <person name="Varghese N."/>
            <person name="Submissions S."/>
        </authorList>
    </citation>
    <scope>NUCLEOTIDE SEQUENCE [LARGE SCALE GENOMIC DNA]</scope>
    <source>
        <strain evidence="3">DSM 17465</strain>
    </source>
</reference>
<accession>A0A1I7DV25</accession>
<dbReference type="EMBL" id="FPBD01000011">
    <property type="protein sequence ID" value="SFU15503.1"/>
    <property type="molecule type" value="Genomic_DNA"/>
</dbReference>
<keyword evidence="3" id="KW-1185">Reference proteome</keyword>